<dbReference type="InterPro" id="IPR016163">
    <property type="entry name" value="Ald_DH_C"/>
</dbReference>
<dbReference type="SUPFAM" id="SSF53720">
    <property type="entry name" value="ALDH-like"/>
    <property type="match status" value="1"/>
</dbReference>
<dbReference type="AlphaFoldDB" id="A0A037ZHZ1"/>
<feature type="domain" description="Aldehyde dehydrogenase" evidence="3">
    <location>
        <begin position="9"/>
        <end position="473"/>
    </location>
</feature>
<protein>
    <recommendedName>
        <fullName evidence="3">Aldehyde dehydrogenase domain-containing protein</fullName>
    </recommendedName>
</protein>
<keyword evidence="2" id="KW-0560">Oxidoreductase</keyword>
<evidence type="ECO:0000256" key="2">
    <source>
        <dbReference type="ARBA" id="ARBA00023002"/>
    </source>
</evidence>
<sequence length="486" mass="51558">MLMLIDGNWVGSADQALMEITNPSSGGVLGAVPAATADDVDRAVDAANRAKVQMAAMPAHRRAEILETVSARITENRAHLVALLNAENGKTFKEIDGWEIDAAARIIKGYAEEAKRLHGHSVPLNGIPNLENSLAMTLYQPLGVIAAIVPFNYPVELWSHKIAGGLAAGNAVITKAPEECPLAMLEISKYYEEAGLPAGAHQILTGYGEVVGARLAEVDGVDMVSMTGSTEVGRLVSVAASRTLKKVHLELGGSDATIVCGDVDPDIAAQAVVAGRFTSGNGQICCAVKRVFIDKKIHQAVVDRVVELTRGLKVGDHTQPDTDVGPMISARAAEGVKAQIDRAVDEGARLLIGGGKNGQHIDPAVFVDIPDNSVLLNEEVFGPVLPLVPFDTIDDAIAMVNNSDYGLQASIFTNDFRAIMNASMKLQVGTVIVNHQTAMRIECLPFGGRKLSGNGVREGLMETLKDMSETKTIVLKDAFDVFEVNG</sequence>
<evidence type="ECO:0000259" key="3">
    <source>
        <dbReference type="Pfam" id="PF00171"/>
    </source>
</evidence>
<evidence type="ECO:0000256" key="1">
    <source>
        <dbReference type="ARBA" id="ARBA00009986"/>
    </source>
</evidence>
<dbReference type="Gene3D" id="3.40.309.10">
    <property type="entry name" value="Aldehyde Dehydrogenase, Chain A, domain 2"/>
    <property type="match status" value="1"/>
</dbReference>
<dbReference type="EMBL" id="JFKE01000008">
    <property type="protein sequence ID" value="KAJ54390.1"/>
    <property type="molecule type" value="Genomic_DNA"/>
</dbReference>
<comment type="similarity">
    <text evidence="1">Belongs to the aldehyde dehydrogenase family.</text>
</comment>
<accession>A0A037ZHZ1</accession>
<dbReference type="FunFam" id="3.40.605.10:FF:000007">
    <property type="entry name" value="NAD/NADP-dependent betaine aldehyde dehydrogenase"/>
    <property type="match status" value="1"/>
</dbReference>
<gene>
    <name evidence="4" type="ORF">ACMU_18355</name>
</gene>
<evidence type="ECO:0000313" key="4">
    <source>
        <dbReference type="EMBL" id="KAJ54390.1"/>
    </source>
</evidence>
<dbReference type="GO" id="GO:0016620">
    <property type="term" value="F:oxidoreductase activity, acting on the aldehyde or oxo group of donors, NAD or NADP as acceptor"/>
    <property type="evidence" value="ECO:0007669"/>
    <property type="project" value="InterPro"/>
</dbReference>
<dbReference type="InterPro" id="IPR015590">
    <property type="entry name" value="Aldehyde_DH_dom"/>
</dbReference>
<comment type="caution">
    <text evidence="4">The sequence shown here is derived from an EMBL/GenBank/DDBJ whole genome shotgun (WGS) entry which is preliminary data.</text>
</comment>
<dbReference type="Proteomes" id="UP000026249">
    <property type="component" value="Unassembled WGS sequence"/>
</dbReference>
<proteinExistence type="inferred from homology"/>
<dbReference type="OrthoDB" id="9812625at2"/>
<organism evidence="4 5">
    <name type="scientific">Actibacterium mucosum KCTC 23349</name>
    <dbReference type="NCBI Taxonomy" id="1454373"/>
    <lineage>
        <taxon>Bacteria</taxon>
        <taxon>Pseudomonadati</taxon>
        <taxon>Pseudomonadota</taxon>
        <taxon>Alphaproteobacteria</taxon>
        <taxon>Rhodobacterales</taxon>
        <taxon>Roseobacteraceae</taxon>
        <taxon>Actibacterium</taxon>
    </lineage>
</organism>
<dbReference type="InterPro" id="IPR016161">
    <property type="entry name" value="Ald_DH/histidinol_DH"/>
</dbReference>
<keyword evidence="5" id="KW-1185">Reference proteome</keyword>
<dbReference type="PANTHER" id="PTHR11699">
    <property type="entry name" value="ALDEHYDE DEHYDROGENASE-RELATED"/>
    <property type="match status" value="1"/>
</dbReference>
<dbReference type="RefSeq" id="WP_035261694.1">
    <property type="nucleotide sequence ID" value="NZ_JFKE01000008.1"/>
</dbReference>
<dbReference type="STRING" id="1454373.ACMU_18355"/>
<dbReference type="InterPro" id="IPR016162">
    <property type="entry name" value="Ald_DH_N"/>
</dbReference>
<dbReference type="Pfam" id="PF00171">
    <property type="entry name" value="Aldedh"/>
    <property type="match status" value="1"/>
</dbReference>
<dbReference type="Gene3D" id="3.40.605.10">
    <property type="entry name" value="Aldehyde Dehydrogenase, Chain A, domain 1"/>
    <property type="match status" value="1"/>
</dbReference>
<name>A0A037ZHZ1_9RHOB</name>
<reference evidence="4 5" key="1">
    <citation type="submission" date="2014-03" db="EMBL/GenBank/DDBJ databases">
        <title>Draft Genome Sequence of Actibacterium mucosum KCTC 23349, a Marine Alphaproteobacterium with Complex Ionic Requirements Isolated from Mediterranean Seawater at Malvarrosa Beach, Valencia, Spain.</title>
        <authorList>
            <person name="Arahal D.R."/>
            <person name="Shao Z."/>
            <person name="Lai Q."/>
            <person name="Pujalte M.J."/>
        </authorList>
    </citation>
    <scope>NUCLEOTIDE SEQUENCE [LARGE SCALE GENOMIC DNA]</scope>
    <source>
        <strain evidence="4 5">KCTC 23349</strain>
    </source>
</reference>
<evidence type="ECO:0000313" key="5">
    <source>
        <dbReference type="Proteomes" id="UP000026249"/>
    </source>
</evidence>